<name>X1B9E5_9ZZZZ</name>
<dbReference type="InterPro" id="IPR008258">
    <property type="entry name" value="Transglycosylase_SLT_dom_1"/>
</dbReference>
<feature type="non-terminal residue" evidence="2">
    <location>
        <position position="1"/>
    </location>
</feature>
<evidence type="ECO:0000259" key="1">
    <source>
        <dbReference type="Pfam" id="PF01464"/>
    </source>
</evidence>
<dbReference type="InterPro" id="IPR011990">
    <property type="entry name" value="TPR-like_helical_dom_sf"/>
</dbReference>
<evidence type="ECO:0000313" key="2">
    <source>
        <dbReference type="EMBL" id="GAG68591.1"/>
    </source>
</evidence>
<dbReference type="SUPFAM" id="SSF53955">
    <property type="entry name" value="Lysozyme-like"/>
    <property type="match status" value="1"/>
</dbReference>
<dbReference type="InterPro" id="IPR019734">
    <property type="entry name" value="TPR_rpt"/>
</dbReference>
<organism evidence="2">
    <name type="scientific">marine sediment metagenome</name>
    <dbReference type="NCBI Taxonomy" id="412755"/>
    <lineage>
        <taxon>unclassified sequences</taxon>
        <taxon>metagenomes</taxon>
        <taxon>ecological metagenomes</taxon>
    </lineage>
</organism>
<dbReference type="PANTHER" id="PTHR37423">
    <property type="entry name" value="SOLUBLE LYTIC MUREIN TRANSGLYCOSYLASE-RELATED"/>
    <property type="match status" value="1"/>
</dbReference>
<dbReference type="CDD" id="cd13401">
    <property type="entry name" value="Slt70-like"/>
    <property type="match status" value="1"/>
</dbReference>
<dbReference type="InterPro" id="IPR023346">
    <property type="entry name" value="Lysozyme-like_dom_sf"/>
</dbReference>
<dbReference type="Pfam" id="PF13181">
    <property type="entry name" value="TPR_8"/>
    <property type="match status" value="1"/>
</dbReference>
<reference evidence="2" key="1">
    <citation type="journal article" date="2014" name="Front. Microbiol.">
        <title>High frequency of phylogenetically diverse reductive dehalogenase-homologous genes in deep subseafloor sedimentary metagenomes.</title>
        <authorList>
            <person name="Kawai M."/>
            <person name="Futagami T."/>
            <person name="Toyoda A."/>
            <person name="Takaki Y."/>
            <person name="Nishi S."/>
            <person name="Hori S."/>
            <person name="Arai W."/>
            <person name="Tsubouchi T."/>
            <person name="Morono Y."/>
            <person name="Uchiyama I."/>
            <person name="Ito T."/>
            <person name="Fujiyama A."/>
            <person name="Inagaki F."/>
            <person name="Takami H."/>
        </authorList>
    </citation>
    <scope>NUCLEOTIDE SEQUENCE</scope>
    <source>
        <strain evidence="2">Expedition CK06-06</strain>
    </source>
</reference>
<dbReference type="AlphaFoldDB" id="X1B9E5"/>
<gene>
    <name evidence="2" type="ORF">S01H4_01359</name>
</gene>
<dbReference type="SUPFAM" id="SSF48452">
    <property type="entry name" value="TPR-like"/>
    <property type="match status" value="3"/>
</dbReference>
<dbReference type="SMART" id="SM00028">
    <property type="entry name" value="TPR"/>
    <property type="match status" value="11"/>
</dbReference>
<accession>X1B9E5</accession>
<protein>
    <recommendedName>
        <fullName evidence="1">Transglycosylase SLT domain-containing protein</fullName>
    </recommendedName>
</protein>
<dbReference type="PANTHER" id="PTHR37423:SF2">
    <property type="entry name" value="MEMBRANE-BOUND LYTIC MUREIN TRANSGLYCOSYLASE C"/>
    <property type="match status" value="1"/>
</dbReference>
<dbReference type="Gene3D" id="1.10.530.10">
    <property type="match status" value="1"/>
</dbReference>
<proteinExistence type="predicted"/>
<sequence length="780" mass="92742">YRIKIKMKIRVDKMKTAMIFFLIMILAISLFGADIALADNDELTELEAQQLKILKLSKVVEEQPSNIKLKEDIENYKIGLELYQQSNYQQAISELLKVKYSTLNLPLYIKSQYILGDCYRKIEDRNKAIEVYKNLVVDDPILTDYSLFFLAETYRLKGENRESIATYKQITENFPQSLIISEANYQIAQNYRELNDITSAVIYYKNILEDSKDNQLKAKVLLELSEIYWQEKKYIDSLNCLYEILDEGYRLKRNSEPEELSIRYFYKIQEDLEDIKVPYHIMVKCADILFKYRQYNMAEDLYREIVKAFPEASDIAEIYYKRAKSLYYKKEYKEAINQCEEIIKKFPPSEITIKANYLGGNSLRALGERYLAIDKYEKIMGQYPESYYARQSYLRLAESYFQLKETEKGISLWRELISRYPNSYESMTSLWNLARYYTNNNADLKALDYYRELSKRFSQSRLGDDALYWKGKILENMGSDEEAKIAYEKLIREYPLSYYAERIIEQRSDISFVWPVSVSEKEDFINLEEFLKKYDKIEGKGQLSLLKAELFEEISFYKESIVELREALNHKSGNIFLLFRLSSLYKKNKDYYDSLNYTEIIFNYLEDNQQLEYLPLELWQSLYPVYFEDTIREYTLKYEIDPLLVLATIREESRFNTWDESVAGARGLMQIIFSTGEWIAQKLNIEDFNDDMLFVPDINIDLGCWYINYLKERFLNDPILIISGYNAGPGTTSKWLKQYDRSDLDNFVENVPYSETREHIKKVIKSYQMYKRLAQVLSEE</sequence>
<comment type="caution">
    <text evidence="2">The sequence shown here is derived from an EMBL/GenBank/DDBJ whole genome shotgun (WGS) entry which is preliminary data.</text>
</comment>
<dbReference type="Gene3D" id="1.25.40.10">
    <property type="entry name" value="Tetratricopeptide repeat domain"/>
    <property type="match status" value="3"/>
</dbReference>
<dbReference type="EMBL" id="BART01000244">
    <property type="protein sequence ID" value="GAG68591.1"/>
    <property type="molecule type" value="Genomic_DNA"/>
</dbReference>
<feature type="domain" description="Transglycosylase SLT" evidence="1">
    <location>
        <begin position="630"/>
        <end position="744"/>
    </location>
</feature>
<dbReference type="Pfam" id="PF01464">
    <property type="entry name" value="SLT"/>
    <property type="match status" value="1"/>
</dbReference>
<dbReference type="Pfam" id="PF13174">
    <property type="entry name" value="TPR_6"/>
    <property type="match status" value="5"/>
</dbReference>
<dbReference type="PROSITE" id="PS50005">
    <property type="entry name" value="TPR"/>
    <property type="match status" value="1"/>
</dbReference>